<dbReference type="AlphaFoldDB" id="W4GRW2"/>
<dbReference type="PANTHER" id="PTHR13302">
    <property type="entry name" value="CONSERVED OLIGOMERIC GOLGI COMPLEX COMPONENT 3"/>
    <property type="match status" value="1"/>
</dbReference>
<dbReference type="GO" id="GO:0006886">
    <property type="term" value="P:intracellular protein transport"/>
    <property type="evidence" value="ECO:0007669"/>
    <property type="project" value="InterPro"/>
</dbReference>
<dbReference type="Pfam" id="PF04136">
    <property type="entry name" value="COG3_N"/>
    <property type="match status" value="1"/>
</dbReference>
<evidence type="ECO:0000256" key="8">
    <source>
        <dbReference type="ARBA" id="ARBA00031339"/>
    </source>
</evidence>
<evidence type="ECO:0000256" key="4">
    <source>
        <dbReference type="ARBA" id="ARBA00022448"/>
    </source>
</evidence>
<organism evidence="11">
    <name type="scientific">Aphanomyces astaci</name>
    <name type="common">Crayfish plague agent</name>
    <dbReference type="NCBI Taxonomy" id="112090"/>
    <lineage>
        <taxon>Eukaryota</taxon>
        <taxon>Sar</taxon>
        <taxon>Stramenopiles</taxon>
        <taxon>Oomycota</taxon>
        <taxon>Saprolegniomycetes</taxon>
        <taxon>Saprolegniales</taxon>
        <taxon>Verrucalvaceae</taxon>
        <taxon>Aphanomyces</taxon>
    </lineage>
</organism>
<keyword evidence="7" id="KW-0472">Membrane</keyword>
<evidence type="ECO:0000256" key="3">
    <source>
        <dbReference type="ARBA" id="ARBA00020976"/>
    </source>
</evidence>
<proteinExistence type="inferred from homology"/>
<dbReference type="InterPro" id="IPR007265">
    <property type="entry name" value="COG_su3"/>
</dbReference>
<keyword evidence="4" id="KW-0813">Transport</keyword>
<dbReference type="VEuPathDB" id="FungiDB:H257_05101"/>
<keyword evidence="5" id="KW-0653">Protein transport</keyword>
<reference evidence="11" key="1">
    <citation type="submission" date="2013-12" db="EMBL/GenBank/DDBJ databases">
        <title>The Genome Sequence of Aphanomyces astaci APO3.</title>
        <authorList>
            <consortium name="The Broad Institute Genomics Platform"/>
            <person name="Russ C."/>
            <person name="Tyler B."/>
            <person name="van West P."/>
            <person name="Dieguez-Uribeondo J."/>
            <person name="Young S.K."/>
            <person name="Zeng Q."/>
            <person name="Gargeya S."/>
            <person name="Fitzgerald M."/>
            <person name="Abouelleil A."/>
            <person name="Alvarado L."/>
            <person name="Chapman S.B."/>
            <person name="Gainer-Dewar J."/>
            <person name="Goldberg J."/>
            <person name="Griggs A."/>
            <person name="Gujja S."/>
            <person name="Hansen M."/>
            <person name="Howarth C."/>
            <person name="Imamovic A."/>
            <person name="Ireland A."/>
            <person name="Larimer J."/>
            <person name="McCowan C."/>
            <person name="Murphy C."/>
            <person name="Pearson M."/>
            <person name="Poon T.W."/>
            <person name="Priest M."/>
            <person name="Roberts A."/>
            <person name="Saif S."/>
            <person name="Shea T."/>
            <person name="Sykes S."/>
            <person name="Wortman J."/>
            <person name="Nusbaum C."/>
            <person name="Birren B."/>
        </authorList>
    </citation>
    <scope>NUCLEOTIDE SEQUENCE [LARGE SCALE GENOMIC DNA]</scope>
    <source>
        <strain evidence="11">APO3</strain>
    </source>
</reference>
<evidence type="ECO:0000256" key="1">
    <source>
        <dbReference type="ARBA" id="ARBA00004395"/>
    </source>
</evidence>
<evidence type="ECO:0000256" key="7">
    <source>
        <dbReference type="ARBA" id="ARBA00023136"/>
    </source>
</evidence>
<feature type="domain" description="Conserved oligomeric Golgi complex subunit 3 N-terminal" evidence="9">
    <location>
        <begin position="181"/>
        <end position="233"/>
    </location>
</feature>
<evidence type="ECO:0000259" key="9">
    <source>
        <dbReference type="Pfam" id="PF04136"/>
    </source>
</evidence>
<dbReference type="GO" id="GO:0005801">
    <property type="term" value="C:cis-Golgi network"/>
    <property type="evidence" value="ECO:0007669"/>
    <property type="project" value="InterPro"/>
</dbReference>
<dbReference type="GO" id="GO:0000139">
    <property type="term" value="C:Golgi membrane"/>
    <property type="evidence" value="ECO:0007669"/>
    <property type="project" value="UniProtKB-SubCell"/>
</dbReference>
<dbReference type="InterPro" id="IPR048685">
    <property type="entry name" value="COG3_C"/>
</dbReference>
<dbReference type="Pfam" id="PF20671">
    <property type="entry name" value="COG3_C"/>
    <property type="match status" value="1"/>
</dbReference>
<evidence type="ECO:0000313" key="11">
    <source>
        <dbReference type="EMBL" id="ETV82475.1"/>
    </source>
</evidence>
<evidence type="ECO:0000256" key="2">
    <source>
        <dbReference type="ARBA" id="ARBA00009936"/>
    </source>
</evidence>
<dbReference type="OrthoDB" id="296793at2759"/>
<dbReference type="GO" id="GO:0007030">
    <property type="term" value="P:Golgi organization"/>
    <property type="evidence" value="ECO:0007669"/>
    <property type="project" value="TreeGrafter"/>
</dbReference>
<evidence type="ECO:0000259" key="10">
    <source>
        <dbReference type="Pfam" id="PF20671"/>
    </source>
</evidence>
<feature type="domain" description="Conserved oligomeric Golgi complex subunit 3 C-terminal" evidence="10">
    <location>
        <begin position="258"/>
        <end position="561"/>
    </location>
</feature>
<comment type="similarity">
    <text evidence="2">Belongs to the COG3 family.</text>
</comment>
<name>W4GRW2_APHAT</name>
<evidence type="ECO:0000256" key="5">
    <source>
        <dbReference type="ARBA" id="ARBA00022927"/>
    </source>
</evidence>
<dbReference type="RefSeq" id="XP_009828144.1">
    <property type="nucleotide sequence ID" value="XM_009829842.1"/>
</dbReference>
<dbReference type="GO" id="GO:0006891">
    <property type="term" value="P:intra-Golgi vesicle-mediated transport"/>
    <property type="evidence" value="ECO:0007669"/>
    <property type="project" value="TreeGrafter"/>
</dbReference>
<protein>
    <recommendedName>
        <fullName evidence="3">Conserved oligomeric Golgi complex subunit 3</fullName>
    </recommendedName>
    <alternativeName>
        <fullName evidence="8">Component of oligomeric Golgi complex 3</fullName>
    </alternativeName>
</protein>
<sequence>MTSTTLSATQEALLDRLEKASHGRGAVDALPTTKSPMSLKQYYALKVSATPLATNTPVPLSTTIQQFMTNAQTCYRVCETVEEHTEKSLALLQEMEDRHVSVKTLTSALYESFETLLTELDALNVKVQSLEGPLPYFTRISSIAKAVGGKVDYSSKVDATGAATVTVHVRPYTFGSIDPTSPTFDQGIGDIDDCVTFLQQHMDFKDTSMYLAAYGELMMHALHMLRDFAVATVEAARDHVLTAISTHPSPALDLDEASVYYLHFHACAPACQALTRHLDMRDTLPGNESFLPDVLDTYVTVRTQLVTPVVDAYLTSVNQSTDIVSLLRMGCQYMVRLCQAEYTLFRHVFGVVPSAPVLQVEDQDEHAFQRMIFQLSYSLYHAVRPRMLQQHNLDVLCEIVEVLRREVVDTHIRPMGDAAEAVEPVVDRMIGDAQERLILCTQKYLRDEIEAFVPTLADLNYPDKLLAPTVYATWYPTLEHTLMCLSKVYRYVNMHIFEELAQDAVRMCTATLNMASADIAVEKGHLDGGLFLIKHLLTLRERITPFDIQFAVTEKNLDFSSTTDAMGNILNGNILADAFTLSVDNSILGLLTHGIPHVHTTTSDVKKDLEHELKKSCTVFIEHAVQYVAAPLVAWLHKAKAAALKQPSNPTSTLRTQLGSPDTIRAMVMQLHTQLESHLPYVQDKIHAYLANASTESILFKPIQTGLADVVEQLQGILEKEYSAQDRAVCDADVQALMQRIVHEM</sequence>
<dbReference type="EMBL" id="KI913122">
    <property type="protein sequence ID" value="ETV82475.1"/>
    <property type="molecule type" value="Genomic_DNA"/>
</dbReference>
<dbReference type="GO" id="GO:0017119">
    <property type="term" value="C:Golgi transport complex"/>
    <property type="evidence" value="ECO:0007669"/>
    <property type="project" value="TreeGrafter"/>
</dbReference>
<dbReference type="GeneID" id="20807097"/>
<comment type="subcellular location">
    <subcellularLocation>
        <location evidence="1">Golgi apparatus membrane</location>
        <topology evidence="1">Peripheral membrane protein</topology>
    </subcellularLocation>
</comment>
<evidence type="ECO:0000256" key="6">
    <source>
        <dbReference type="ARBA" id="ARBA00023034"/>
    </source>
</evidence>
<dbReference type="InterPro" id="IPR048320">
    <property type="entry name" value="COG3_N"/>
</dbReference>
<keyword evidence="6" id="KW-0333">Golgi apparatus</keyword>
<dbReference type="PANTHER" id="PTHR13302:SF8">
    <property type="entry name" value="CONSERVED OLIGOMERIC GOLGI COMPLEX SUBUNIT 3"/>
    <property type="match status" value="1"/>
</dbReference>
<accession>W4GRW2</accession>
<gene>
    <name evidence="11" type="ORF">H257_05101</name>
</gene>
<dbReference type="STRING" id="112090.W4GRW2"/>